<evidence type="ECO:0000313" key="2">
    <source>
        <dbReference type="EMBL" id="EEQ87381.2"/>
    </source>
</evidence>
<feature type="compositionally biased region" description="Polar residues" evidence="1">
    <location>
        <begin position="346"/>
        <end position="361"/>
    </location>
</feature>
<dbReference type="RefSeq" id="XP_045274715.1">
    <property type="nucleotide sequence ID" value="XM_045418043.1"/>
</dbReference>
<protein>
    <submittedName>
        <fullName evidence="2">Uncharacterized protein</fullName>
    </submittedName>
</protein>
<feature type="region of interest" description="Disordered" evidence="1">
    <location>
        <begin position="390"/>
        <end position="447"/>
    </location>
</feature>
<feature type="region of interest" description="Disordered" evidence="1">
    <location>
        <begin position="284"/>
        <end position="363"/>
    </location>
</feature>
<evidence type="ECO:0000256" key="1">
    <source>
        <dbReference type="SAM" id="MobiDB-lite"/>
    </source>
</evidence>
<organism evidence="2 3">
    <name type="scientific">Ajellomyces dermatitidis (strain ER-3 / ATCC MYA-2586)</name>
    <name type="common">Blastomyces dermatitidis</name>
    <dbReference type="NCBI Taxonomy" id="559297"/>
    <lineage>
        <taxon>Eukaryota</taxon>
        <taxon>Fungi</taxon>
        <taxon>Dikarya</taxon>
        <taxon>Ascomycota</taxon>
        <taxon>Pezizomycotina</taxon>
        <taxon>Eurotiomycetes</taxon>
        <taxon>Eurotiomycetidae</taxon>
        <taxon>Onygenales</taxon>
        <taxon>Ajellomycetaceae</taxon>
        <taxon>Blastomyces</taxon>
    </lineage>
</organism>
<evidence type="ECO:0000313" key="3">
    <source>
        <dbReference type="Proteomes" id="UP000002039"/>
    </source>
</evidence>
<keyword evidence="3" id="KW-1185">Reference proteome</keyword>
<gene>
    <name evidence="2" type="ORF">BDCG_02501</name>
</gene>
<sequence>MCDPANTGADWRCSSSTTNSFQEMPEWDQYAQRIYQLGINHGLCDSNQGAAYPQPIINPAHRYGPVPCDAGPKELGNLPNSAMPQHYQYLQATQATQAPQTAQVPLVPLATQATQAAQSAQVPRVLQATHILQATQAAQATHITSQPFLGHAQANMPINRAMQPSLYPQPMMQPTPISAAKRGHVHSLVTMDNHEWNTYGNYFSNAQPQLTAQSSDLQCSGGYPVHQPVTNNMHYGSGVPKLEGRSAATYGGRIMDEPTPVKLLVKPVTTRVEPAGAIASLKRAAVSRPNAPRHRPAPNLTKLTNEHRVRKRRIRNDSPLNRCKPDMRFPGADVLTPENECAVSDGSPQVETDSRNSSLANSPCDGSFSSVALPTHWYLLRPCHTTATARKEIPATRHENPPKPPPVPRDRDELLEAMMMNRRGRRRHSSKAEYSNRPPPRTLTSKTNPILPFRLYQRVIIRGMEEIKKRDFHAGKCILFSHIQMEAPQAAVTLEEQMDWKEIMRLLKEYHKETMGGFKIEVTTLILLIYLLNPQIHQSAEYLRSCGFDTTGRFPQTLRLKRRLEG</sequence>
<dbReference type="Proteomes" id="UP000002039">
    <property type="component" value="Unassembled WGS sequence"/>
</dbReference>
<proteinExistence type="predicted"/>
<accession>A0ABP2EU11</accession>
<dbReference type="GeneID" id="69024921"/>
<reference evidence="3" key="1">
    <citation type="journal article" date="2015" name="PLoS Genet.">
        <title>The dynamic genome and transcriptome of the human fungal pathogen Blastomyces and close relative Emmonsia.</title>
        <authorList>
            <person name="Munoz J.F."/>
            <person name="Gauthier G.M."/>
            <person name="Desjardins C.A."/>
            <person name="Gallo J.E."/>
            <person name="Holder J."/>
            <person name="Sullivan T.D."/>
            <person name="Marty A.J."/>
            <person name="Carmen J.C."/>
            <person name="Chen Z."/>
            <person name="Ding L."/>
            <person name="Gujja S."/>
            <person name="Magrini V."/>
            <person name="Misas E."/>
            <person name="Mitreva M."/>
            <person name="Priest M."/>
            <person name="Saif S."/>
            <person name="Whiston E.A."/>
            <person name="Young S."/>
            <person name="Zeng Q."/>
            <person name="Goldman W.E."/>
            <person name="Mardis E.R."/>
            <person name="Taylor J.W."/>
            <person name="McEwen J.G."/>
            <person name="Clay O.K."/>
            <person name="Klein B.S."/>
            <person name="Cuomo C.A."/>
        </authorList>
    </citation>
    <scope>NUCLEOTIDE SEQUENCE [LARGE SCALE GENOMIC DNA]</scope>
    <source>
        <strain evidence="3">ER-3 / ATCC MYA-2586</strain>
    </source>
</reference>
<name>A0ABP2EU11_AJEDR</name>
<dbReference type="EMBL" id="EQ999975">
    <property type="protein sequence ID" value="EEQ87381.2"/>
    <property type="molecule type" value="Genomic_DNA"/>
</dbReference>
<feature type="compositionally biased region" description="Basic and acidic residues" evidence="1">
    <location>
        <begin position="390"/>
        <end position="401"/>
    </location>
</feature>